<dbReference type="HAMAP" id="MF_01215">
    <property type="entry name" value="OMPdecase_type2"/>
    <property type="match status" value="1"/>
</dbReference>
<keyword evidence="3 7" id="KW-0210">Decarboxylase</keyword>
<keyword evidence="4 7" id="KW-0665">Pyrimidine biosynthesis</keyword>
<evidence type="ECO:0000256" key="5">
    <source>
        <dbReference type="ARBA" id="ARBA00023239"/>
    </source>
</evidence>
<evidence type="ECO:0000256" key="4">
    <source>
        <dbReference type="ARBA" id="ARBA00022975"/>
    </source>
</evidence>
<evidence type="ECO:0000313" key="11">
    <source>
        <dbReference type="Proteomes" id="UP000008495"/>
    </source>
</evidence>
<dbReference type="NCBIfam" id="TIGR02127">
    <property type="entry name" value="pyrF_sub2"/>
    <property type="match status" value="1"/>
</dbReference>
<dbReference type="Pfam" id="PF00215">
    <property type="entry name" value="OMPdecase"/>
    <property type="match status" value="1"/>
</dbReference>
<reference evidence="10 11" key="1">
    <citation type="submission" date="2012-08" db="EMBL/GenBank/DDBJ databases">
        <title>Whole genome shotgun sequence of Austwickia chelonae NBRC 105200.</title>
        <authorList>
            <person name="Yoshida I."/>
            <person name="Hosoyama A."/>
            <person name="Tsuchikane K."/>
            <person name="Katsumata H."/>
            <person name="Ando Y."/>
            <person name="Ohji S."/>
            <person name="Hamada M."/>
            <person name="Tamura T."/>
            <person name="Yamazoe A."/>
            <person name="Yamazaki S."/>
            <person name="Fujita N."/>
        </authorList>
    </citation>
    <scope>NUCLEOTIDE SEQUENCE [LARGE SCALE GENOMIC DNA]</scope>
    <source>
        <strain evidence="10 11">NBRC 105200</strain>
    </source>
</reference>
<dbReference type="RefSeq" id="WP_006502435.1">
    <property type="nucleotide sequence ID" value="NZ_BAGZ01000005.1"/>
</dbReference>
<dbReference type="InterPro" id="IPR001754">
    <property type="entry name" value="OMPdeCOase_dom"/>
</dbReference>
<keyword evidence="5 7" id="KW-0456">Lyase</keyword>
<proteinExistence type="inferred from homology"/>
<feature type="domain" description="Orotidine 5'-phosphate decarboxylase" evidence="9">
    <location>
        <begin position="45"/>
        <end position="307"/>
    </location>
</feature>
<accession>K6V628</accession>
<dbReference type="AlphaFoldDB" id="K6V628"/>
<comment type="similarity">
    <text evidence="2 7">Belongs to the OMP decarboxylase family. Type 2 subfamily.</text>
</comment>
<organism evidence="10 11">
    <name type="scientific">Austwickia chelonae NBRC 105200</name>
    <dbReference type="NCBI Taxonomy" id="1184607"/>
    <lineage>
        <taxon>Bacteria</taxon>
        <taxon>Bacillati</taxon>
        <taxon>Actinomycetota</taxon>
        <taxon>Actinomycetes</taxon>
        <taxon>Micrococcales</taxon>
        <taxon>Dermatophilaceae</taxon>
        <taxon>Austwickia</taxon>
    </lineage>
</organism>
<dbReference type="InterPro" id="IPR011995">
    <property type="entry name" value="OMPdecase_type-2"/>
</dbReference>
<evidence type="ECO:0000259" key="9">
    <source>
        <dbReference type="SMART" id="SM00934"/>
    </source>
</evidence>
<dbReference type="SMART" id="SM00934">
    <property type="entry name" value="OMPdecase"/>
    <property type="match status" value="1"/>
</dbReference>
<dbReference type="GO" id="GO:0006207">
    <property type="term" value="P:'de novo' pyrimidine nucleobase biosynthetic process"/>
    <property type="evidence" value="ECO:0007669"/>
    <property type="project" value="InterPro"/>
</dbReference>
<dbReference type="GO" id="GO:0044205">
    <property type="term" value="P:'de novo' UMP biosynthetic process"/>
    <property type="evidence" value="ECO:0007669"/>
    <property type="project" value="UniProtKB-UniRule"/>
</dbReference>
<feature type="region of interest" description="Disordered" evidence="8">
    <location>
        <begin position="1"/>
        <end position="30"/>
    </location>
</feature>
<evidence type="ECO:0000256" key="3">
    <source>
        <dbReference type="ARBA" id="ARBA00022793"/>
    </source>
</evidence>
<evidence type="ECO:0000256" key="7">
    <source>
        <dbReference type="HAMAP-Rule" id="MF_01215"/>
    </source>
</evidence>
<dbReference type="InterPro" id="IPR011060">
    <property type="entry name" value="RibuloseP-bd_barrel"/>
</dbReference>
<dbReference type="InterPro" id="IPR013785">
    <property type="entry name" value="Aldolase_TIM"/>
</dbReference>
<evidence type="ECO:0000256" key="2">
    <source>
        <dbReference type="ARBA" id="ARBA00008847"/>
    </source>
</evidence>
<dbReference type="UniPathway" id="UPA00070">
    <property type="reaction ID" value="UER00120"/>
</dbReference>
<dbReference type="PANTHER" id="PTHR43375:SF1">
    <property type="entry name" value="OROTIDINE 5'-PHOSPHATE DECARBOXYLASE"/>
    <property type="match status" value="1"/>
</dbReference>
<dbReference type="PANTHER" id="PTHR43375">
    <property type="entry name" value="OROTIDINE 5'-PHOSPHATE DECARBOXYLASE"/>
    <property type="match status" value="1"/>
</dbReference>
<gene>
    <name evidence="7 10" type="primary">pyrF</name>
    <name evidence="10" type="ORF">AUCHE_05_05980</name>
</gene>
<dbReference type="SUPFAM" id="SSF51366">
    <property type="entry name" value="Ribulose-phoshate binding barrel"/>
    <property type="match status" value="1"/>
</dbReference>
<comment type="pathway">
    <text evidence="1 7">Pyrimidine metabolism; UMP biosynthesis via de novo pathway; UMP from orotate: step 2/2.</text>
</comment>
<dbReference type="eggNOG" id="COG0284">
    <property type="taxonomic scope" value="Bacteria"/>
</dbReference>
<dbReference type="Gene3D" id="3.20.20.70">
    <property type="entry name" value="Aldolase class I"/>
    <property type="match status" value="1"/>
</dbReference>
<comment type="caution">
    <text evidence="10">The sequence shown here is derived from an EMBL/GenBank/DDBJ whole genome shotgun (WGS) entry which is preliminary data.</text>
</comment>
<name>K6V628_9MICO</name>
<evidence type="ECO:0000256" key="8">
    <source>
        <dbReference type="SAM" id="MobiDB-lite"/>
    </source>
</evidence>
<keyword evidence="11" id="KW-1185">Reference proteome</keyword>
<comment type="catalytic activity">
    <reaction evidence="6 7">
        <text>orotidine 5'-phosphate + H(+) = UMP + CO2</text>
        <dbReference type="Rhea" id="RHEA:11596"/>
        <dbReference type="ChEBI" id="CHEBI:15378"/>
        <dbReference type="ChEBI" id="CHEBI:16526"/>
        <dbReference type="ChEBI" id="CHEBI:57538"/>
        <dbReference type="ChEBI" id="CHEBI:57865"/>
        <dbReference type="EC" id="4.1.1.23"/>
    </reaction>
</comment>
<feature type="active site" description="Proton donor" evidence="7">
    <location>
        <position position="124"/>
    </location>
</feature>
<dbReference type="EMBL" id="BAGZ01000005">
    <property type="protein sequence ID" value="GAB77683.1"/>
    <property type="molecule type" value="Genomic_DNA"/>
</dbReference>
<dbReference type="Proteomes" id="UP000008495">
    <property type="component" value="Unassembled WGS sequence"/>
</dbReference>
<feature type="compositionally biased region" description="Gly residues" evidence="8">
    <location>
        <begin position="1"/>
        <end position="14"/>
    </location>
</feature>
<sequence>MSGEGQGGPVGSDRGGAQRDERHAMAGSESSFGARLRASMDRYGPLCVGIDPHPALLDSWGLADDPAGLESFAMTCVEAFSGAVACVKPQSAFFERHGSAGIAVLEKVLAELRGGDTLSVLDVKRGDIGSTMAGYAQAYLTDGPLGADAITVSPYLGYGSLRPALDAARDAGRGVFVLALTSNPEGPGVQHARAWDAQPEESGAVSATSVAGSVVSGAAADNAEAGRRGVLGHVGLVIGATVGDALQELGVDLAAANAPVLAPGIGAQGADADDLRRVFGAAVGNVLPSSSREILSVGPQIETLRERARLSAEQLAHVLEL</sequence>
<dbReference type="EC" id="4.1.1.23" evidence="7"/>
<protein>
    <recommendedName>
        <fullName evidence="7">Orotidine 5'-phosphate decarboxylase</fullName>
        <ecNumber evidence="7">4.1.1.23</ecNumber>
    </recommendedName>
    <alternativeName>
        <fullName evidence="7">OMP decarboxylase</fullName>
        <shortName evidence="7">OMPDCase</shortName>
        <shortName evidence="7">OMPdecase</shortName>
    </alternativeName>
</protein>
<dbReference type="CDD" id="cd04725">
    <property type="entry name" value="OMP_decarboxylase_like"/>
    <property type="match status" value="1"/>
</dbReference>
<dbReference type="GO" id="GO:0004590">
    <property type="term" value="F:orotidine-5'-phosphate decarboxylase activity"/>
    <property type="evidence" value="ECO:0007669"/>
    <property type="project" value="UniProtKB-UniRule"/>
</dbReference>
<dbReference type="STRING" id="100225.SAMN05421595_1521"/>
<evidence type="ECO:0000313" key="10">
    <source>
        <dbReference type="EMBL" id="GAB77683.1"/>
    </source>
</evidence>
<evidence type="ECO:0000256" key="1">
    <source>
        <dbReference type="ARBA" id="ARBA00004861"/>
    </source>
</evidence>
<evidence type="ECO:0000256" key="6">
    <source>
        <dbReference type="ARBA" id="ARBA00049157"/>
    </source>
</evidence>